<accession>A0A811SFW7</accession>
<feature type="compositionally biased region" description="Acidic residues" evidence="1">
    <location>
        <begin position="100"/>
        <end position="110"/>
    </location>
</feature>
<dbReference type="EMBL" id="CAJGYO010000019">
    <property type="protein sequence ID" value="CAD6339458.1"/>
    <property type="molecule type" value="Genomic_DNA"/>
</dbReference>
<name>A0A811SFW7_9POAL</name>
<dbReference type="OrthoDB" id="693270at2759"/>
<dbReference type="PANTHER" id="PTHR34055:SF1">
    <property type="entry name" value="EXPRESSED PROTEIN"/>
    <property type="match status" value="1"/>
</dbReference>
<comment type="caution">
    <text evidence="2">The sequence shown here is derived from an EMBL/GenBank/DDBJ whole genome shotgun (WGS) entry which is preliminary data.</text>
</comment>
<organism evidence="2 3">
    <name type="scientific">Miscanthus lutarioriparius</name>
    <dbReference type="NCBI Taxonomy" id="422564"/>
    <lineage>
        <taxon>Eukaryota</taxon>
        <taxon>Viridiplantae</taxon>
        <taxon>Streptophyta</taxon>
        <taxon>Embryophyta</taxon>
        <taxon>Tracheophyta</taxon>
        <taxon>Spermatophyta</taxon>
        <taxon>Magnoliopsida</taxon>
        <taxon>Liliopsida</taxon>
        <taxon>Poales</taxon>
        <taxon>Poaceae</taxon>
        <taxon>PACMAD clade</taxon>
        <taxon>Panicoideae</taxon>
        <taxon>Andropogonodae</taxon>
        <taxon>Andropogoneae</taxon>
        <taxon>Saccharinae</taxon>
        <taxon>Miscanthus</taxon>
    </lineage>
</organism>
<sequence length="147" mass="15940">MGRGRGRGRKQLTNGRTHEDKGSSGEEVVVPARKRRGRPQKRVAAEKIIEAEMKKLEAAADDGDEDYVVGAGDGAKLKGSRIEHASAGAGCNKRNRVPKEEEDSNLDMEESSSCTRSSNDESIRSNGFRQSGSRRKSTPRRAAEAGL</sequence>
<feature type="compositionally biased region" description="Basic residues" evidence="1">
    <location>
        <begin position="32"/>
        <end position="41"/>
    </location>
</feature>
<evidence type="ECO:0000256" key="1">
    <source>
        <dbReference type="SAM" id="MobiDB-lite"/>
    </source>
</evidence>
<dbReference type="PANTHER" id="PTHR34055">
    <property type="entry name" value="OS09G0491596 PROTEIN"/>
    <property type="match status" value="1"/>
</dbReference>
<feature type="compositionally biased region" description="Basic residues" evidence="1">
    <location>
        <begin position="1"/>
        <end position="10"/>
    </location>
</feature>
<evidence type="ECO:0000313" key="2">
    <source>
        <dbReference type="EMBL" id="CAD6339458.1"/>
    </source>
</evidence>
<gene>
    <name evidence="2" type="ORF">NCGR_LOCUS63556</name>
</gene>
<reference evidence="2" key="1">
    <citation type="submission" date="2020-10" db="EMBL/GenBank/DDBJ databases">
        <authorList>
            <person name="Han B."/>
            <person name="Lu T."/>
            <person name="Zhao Q."/>
            <person name="Huang X."/>
            <person name="Zhao Y."/>
        </authorList>
    </citation>
    <scope>NUCLEOTIDE SEQUENCE</scope>
</reference>
<protein>
    <submittedName>
        <fullName evidence="2">Uncharacterized protein</fullName>
    </submittedName>
</protein>
<evidence type="ECO:0000313" key="3">
    <source>
        <dbReference type="Proteomes" id="UP000604825"/>
    </source>
</evidence>
<keyword evidence="3" id="KW-1185">Reference proteome</keyword>
<proteinExistence type="predicted"/>
<feature type="region of interest" description="Disordered" evidence="1">
    <location>
        <begin position="78"/>
        <end position="147"/>
    </location>
</feature>
<feature type="region of interest" description="Disordered" evidence="1">
    <location>
        <begin position="1"/>
        <end position="43"/>
    </location>
</feature>
<dbReference type="Proteomes" id="UP000604825">
    <property type="component" value="Unassembled WGS sequence"/>
</dbReference>
<dbReference type="AlphaFoldDB" id="A0A811SFW7"/>